<comment type="caution">
    <text evidence="2">The sequence shown here is derived from an EMBL/GenBank/DDBJ whole genome shotgun (WGS) entry which is preliminary data.</text>
</comment>
<proteinExistence type="predicted"/>
<dbReference type="OrthoDB" id="124205at2759"/>
<keyword evidence="3" id="KW-1185">Reference proteome</keyword>
<protein>
    <submittedName>
        <fullName evidence="2">Uncharacterized protein</fullName>
    </submittedName>
</protein>
<accession>A0A8T1V731</accession>
<dbReference type="Proteomes" id="UP000694044">
    <property type="component" value="Unassembled WGS sequence"/>
</dbReference>
<evidence type="ECO:0000256" key="1">
    <source>
        <dbReference type="SAM" id="Phobius"/>
    </source>
</evidence>
<keyword evidence="1" id="KW-1133">Transmembrane helix</keyword>
<name>A0A8T1V731_9STRA</name>
<keyword evidence="1" id="KW-0812">Transmembrane</keyword>
<reference evidence="2" key="1">
    <citation type="submission" date="2021-02" db="EMBL/GenBank/DDBJ databases">
        <authorList>
            <person name="Palmer J.M."/>
        </authorList>
    </citation>
    <scope>NUCLEOTIDE SEQUENCE</scope>
    <source>
        <strain evidence="2">SCRP734</strain>
    </source>
</reference>
<gene>
    <name evidence="2" type="ORF">PHYPSEUDO_014849</name>
</gene>
<dbReference type="EMBL" id="JAGDFM010000879">
    <property type="protein sequence ID" value="KAG7375919.1"/>
    <property type="molecule type" value="Genomic_DNA"/>
</dbReference>
<evidence type="ECO:0000313" key="3">
    <source>
        <dbReference type="Proteomes" id="UP000694044"/>
    </source>
</evidence>
<feature type="transmembrane region" description="Helical" evidence="1">
    <location>
        <begin position="125"/>
        <end position="143"/>
    </location>
</feature>
<sequence length="168" mass="18604">MSIFESYRSASKGCAPNLKLQKSPTQRSSGLQIEKSKFTLPFVDSKTGSLHADVVKSGGLQPSVMALGTFAAFGAASYGLLRAHCERNVLVQDLKERERNGPQFKERQRVELERGQRGRMESDQLFQIAVTSVLLAVAVLASLYMYIGWFFLLLAAMIAFALFVCTFL</sequence>
<feature type="transmembrane region" description="Helical" evidence="1">
    <location>
        <begin position="149"/>
        <end position="167"/>
    </location>
</feature>
<evidence type="ECO:0000313" key="2">
    <source>
        <dbReference type="EMBL" id="KAG7375919.1"/>
    </source>
</evidence>
<organism evidence="2 3">
    <name type="scientific">Phytophthora pseudosyringae</name>
    <dbReference type="NCBI Taxonomy" id="221518"/>
    <lineage>
        <taxon>Eukaryota</taxon>
        <taxon>Sar</taxon>
        <taxon>Stramenopiles</taxon>
        <taxon>Oomycota</taxon>
        <taxon>Peronosporomycetes</taxon>
        <taxon>Peronosporales</taxon>
        <taxon>Peronosporaceae</taxon>
        <taxon>Phytophthora</taxon>
    </lineage>
</organism>
<keyword evidence="1" id="KW-0472">Membrane</keyword>
<dbReference type="AlphaFoldDB" id="A0A8T1V731"/>